<dbReference type="Gene3D" id="2.40.170.10">
    <property type="entry name" value="Porin, LamB type"/>
    <property type="match status" value="1"/>
</dbReference>
<evidence type="ECO:0000256" key="2">
    <source>
        <dbReference type="ARBA" id="ARBA00007055"/>
    </source>
</evidence>
<keyword evidence="6" id="KW-0406">Ion transport</keyword>
<dbReference type="PANTHER" id="PTHR38762">
    <property type="entry name" value="CRYPTIC OUTER MEMBRANE PORIN BGLH-RELATED"/>
    <property type="match status" value="1"/>
</dbReference>
<keyword evidence="5" id="KW-0812">Transmembrane</keyword>
<reference evidence="12 13" key="1">
    <citation type="journal article" date="2023" name="Antonie Van Leeuwenhoek">
        <title>Mesoterricola silvestris gen. nov., sp. nov., Mesoterricola sediminis sp. nov., Geothrix oryzae sp. nov., Geothrix edaphica sp. nov., Geothrix rubra sp. nov., and Geothrix limicola sp. nov., six novel members of Acidobacteriota isolated from soils.</title>
        <authorList>
            <person name="Itoh H."/>
            <person name="Sugisawa Y."/>
            <person name="Mise K."/>
            <person name="Xu Z."/>
            <person name="Kuniyasu M."/>
            <person name="Ushijima N."/>
            <person name="Kawano K."/>
            <person name="Kobayashi E."/>
            <person name="Shiratori Y."/>
            <person name="Masuda Y."/>
            <person name="Senoo K."/>
        </authorList>
    </citation>
    <scope>NUCLEOTIDE SEQUENCE [LARGE SCALE GENOMIC DNA]</scope>
    <source>
        <strain evidence="12 13">Red804</strain>
    </source>
</reference>
<keyword evidence="9" id="KW-0998">Cell outer membrane</keyword>
<proteinExistence type="inferred from homology"/>
<keyword evidence="8" id="KW-0472">Membrane</keyword>
<organism evidence="12 13">
    <name type="scientific">Geothrix limicola</name>
    <dbReference type="NCBI Taxonomy" id="2927978"/>
    <lineage>
        <taxon>Bacteria</taxon>
        <taxon>Pseudomonadati</taxon>
        <taxon>Acidobacteriota</taxon>
        <taxon>Holophagae</taxon>
        <taxon>Holophagales</taxon>
        <taxon>Holophagaceae</taxon>
        <taxon>Geothrix</taxon>
    </lineage>
</organism>
<dbReference type="InterPro" id="IPR036998">
    <property type="entry name" value="Porin_LamB_sf"/>
</dbReference>
<name>A0ABQ5QFE5_9BACT</name>
<evidence type="ECO:0000256" key="8">
    <source>
        <dbReference type="ARBA" id="ARBA00023136"/>
    </source>
</evidence>
<evidence type="ECO:0000256" key="3">
    <source>
        <dbReference type="ARBA" id="ARBA00022448"/>
    </source>
</evidence>
<evidence type="ECO:0000313" key="13">
    <source>
        <dbReference type="Proteomes" id="UP001165069"/>
    </source>
</evidence>
<evidence type="ECO:0000256" key="9">
    <source>
        <dbReference type="ARBA" id="ARBA00023237"/>
    </source>
</evidence>
<dbReference type="SUPFAM" id="SSF56935">
    <property type="entry name" value="Porins"/>
    <property type="match status" value="1"/>
</dbReference>
<dbReference type="Pfam" id="PF02264">
    <property type="entry name" value="LamB"/>
    <property type="match status" value="1"/>
</dbReference>
<feature type="region of interest" description="Disordered" evidence="10">
    <location>
        <begin position="39"/>
        <end position="59"/>
    </location>
</feature>
<keyword evidence="11" id="KW-0732">Signal</keyword>
<dbReference type="Proteomes" id="UP001165069">
    <property type="component" value="Unassembled WGS sequence"/>
</dbReference>
<sequence length="457" mass="50950">MKRLSLLKAALPMALVCGPLLSQDVFDIHGYMRAGAGRSSNGGEQGSFYLPGTPNNPSGGPGYRLGNEEDNYFELAIDVKAYEKGETNFKLHFRPTFRQWYDARDASVDAGGNVDYSHSAPQNQMVFLREGWGEANGVLGNSSILKDASLWMGRRFYQRHDIHMLDLYYWNNSGDGVGIENMNVGLGKLSYAYIQADRNNVDGGWGAGHFPGAIQTDVFNYNGKVVVASHDLRWSGLSAWQGSSFTFGFQYNEPSVRKGTGNQAFTNLGRRYTFEYQQSNILGGDNKLYFTKGDGSTFWNWYNPEVNTKNNWWMVMDNLFVQPIKELGIGAVAIHRVQTEDPTQAGHREMIWDSIGARPVYFFTKHISLAAEVGMDHFKVSGDGSAADGQTRSMLKKTLALQFSPQASWWSRPVLRLFVTKANWNKYATAWGTPSGLGVFQGSQAGTTFGAQIEAWW</sequence>
<dbReference type="RefSeq" id="WP_285574153.1">
    <property type="nucleotide sequence ID" value="NZ_BSDE01000003.1"/>
</dbReference>
<evidence type="ECO:0000256" key="7">
    <source>
        <dbReference type="ARBA" id="ARBA00023114"/>
    </source>
</evidence>
<comment type="similarity">
    <text evidence="2">Belongs to the porin LamB (TC 1.B.3) family.</text>
</comment>
<dbReference type="InterPro" id="IPR003192">
    <property type="entry name" value="Porin_LamB"/>
</dbReference>
<keyword evidence="7" id="KW-0626">Porin</keyword>
<evidence type="ECO:0000313" key="12">
    <source>
        <dbReference type="EMBL" id="GLH73278.1"/>
    </source>
</evidence>
<evidence type="ECO:0000256" key="5">
    <source>
        <dbReference type="ARBA" id="ARBA00022692"/>
    </source>
</evidence>
<accession>A0ABQ5QFE5</accession>
<feature type="chain" id="PRO_5046339410" evidence="11">
    <location>
        <begin position="23"/>
        <end position="457"/>
    </location>
</feature>
<evidence type="ECO:0000256" key="11">
    <source>
        <dbReference type="SAM" id="SignalP"/>
    </source>
</evidence>
<protein>
    <submittedName>
        <fullName evidence="12">Maltoporin-1</fullName>
    </submittedName>
</protein>
<evidence type="ECO:0000256" key="1">
    <source>
        <dbReference type="ARBA" id="ARBA00004571"/>
    </source>
</evidence>
<keyword evidence="4" id="KW-1134">Transmembrane beta strand</keyword>
<evidence type="ECO:0000256" key="4">
    <source>
        <dbReference type="ARBA" id="ARBA00022452"/>
    </source>
</evidence>
<dbReference type="EMBL" id="BSDE01000003">
    <property type="protein sequence ID" value="GLH73278.1"/>
    <property type="molecule type" value="Genomic_DNA"/>
</dbReference>
<feature type="signal peptide" evidence="11">
    <location>
        <begin position="1"/>
        <end position="22"/>
    </location>
</feature>
<keyword evidence="13" id="KW-1185">Reference proteome</keyword>
<comment type="subcellular location">
    <subcellularLocation>
        <location evidence="1">Cell outer membrane</location>
        <topology evidence="1">Multi-pass membrane protein</topology>
    </subcellularLocation>
</comment>
<evidence type="ECO:0000256" key="10">
    <source>
        <dbReference type="SAM" id="MobiDB-lite"/>
    </source>
</evidence>
<comment type="caution">
    <text evidence="12">The sequence shown here is derived from an EMBL/GenBank/DDBJ whole genome shotgun (WGS) entry which is preliminary data.</text>
</comment>
<keyword evidence="3" id="KW-0813">Transport</keyword>
<gene>
    <name evidence="12" type="primary">lamB1</name>
    <name evidence="12" type="ORF">GETHLI_17800</name>
</gene>
<dbReference type="InterPro" id="IPR050286">
    <property type="entry name" value="G_neg_Bact_CarbUptk_Porin"/>
</dbReference>
<evidence type="ECO:0000256" key="6">
    <source>
        <dbReference type="ARBA" id="ARBA00023065"/>
    </source>
</evidence>
<dbReference type="PANTHER" id="PTHR38762:SF1">
    <property type="entry name" value="CRYPTIC OUTER MEMBRANE PORIN BGLH-RELATED"/>
    <property type="match status" value="1"/>
</dbReference>